<sequence length="174" mass="19255">MASNTSRFRRPVRFNRTRANPIQRLPFYRQSHSKAGDYWRMPEVQGYLMGREVGRVCAIAFVQALEEASSRIGMAASVQLADTVASAIEAHGGSLTDGQRGIIEGFFGRGSKLMDVIRSGIVSLEKSPKFEMQQIEAALRDLSSMTVEEYAIRRLGSINGAIPDSKSRPPFSLE</sequence>
<dbReference type="Proteomes" id="UP000634179">
    <property type="component" value="Unassembled WGS sequence"/>
</dbReference>
<evidence type="ECO:0000313" key="1">
    <source>
        <dbReference type="EMBL" id="MBH1790556.1"/>
    </source>
</evidence>
<dbReference type="EMBL" id="JADUOV010000007">
    <property type="protein sequence ID" value="MBH1790556.1"/>
    <property type="molecule type" value="Genomic_DNA"/>
</dbReference>
<protein>
    <submittedName>
        <fullName evidence="1">Uncharacterized protein</fullName>
    </submittedName>
</protein>
<gene>
    <name evidence="1" type="ORF">I5V89_11795</name>
</gene>
<comment type="caution">
    <text evidence="1">The sequence shown here is derived from an EMBL/GenBank/DDBJ whole genome shotgun (WGS) entry which is preliminary data.</text>
</comment>
<reference evidence="1" key="1">
    <citation type="submission" date="2020-11" db="EMBL/GenBank/DDBJ databases">
        <title>Enhanced detection system for hospital associated transmission using whole genome sequencing surveillance.</title>
        <authorList>
            <person name="Harrison L.H."/>
            <person name="Van Tyne D."/>
            <person name="Marsh J.W."/>
            <person name="Griffith M.P."/>
            <person name="Snyder D.J."/>
            <person name="Cooper V.S."/>
            <person name="Mustapha M."/>
        </authorList>
    </citation>
    <scope>NUCLEOTIDE SEQUENCE</scope>
    <source>
        <strain evidence="1">STEN00053</strain>
    </source>
</reference>
<dbReference type="AlphaFoldDB" id="A0AA40YDY1"/>
<proteinExistence type="predicted"/>
<evidence type="ECO:0000313" key="2">
    <source>
        <dbReference type="Proteomes" id="UP000634179"/>
    </source>
</evidence>
<organism evidence="1 2">
    <name type="scientific">Stenotrophomonas maltophilia</name>
    <name type="common">Pseudomonas maltophilia</name>
    <name type="synonym">Xanthomonas maltophilia</name>
    <dbReference type="NCBI Taxonomy" id="40324"/>
    <lineage>
        <taxon>Bacteria</taxon>
        <taxon>Pseudomonadati</taxon>
        <taxon>Pseudomonadota</taxon>
        <taxon>Gammaproteobacteria</taxon>
        <taxon>Lysobacterales</taxon>
        <taxon>Lysobacteraceae</taxon>
        <taxon>Stenotrophomonas</taxon>
        <taxon>Stenotrophomonas maltophilia group</taxon>
    </lineage>
</organism>
<accession>A0AA40YDY1</accession>
<name>A0AA40YDY1_STEMA</name>